<gene>
    <name evidence="1" type="ORF">CRG98_043583</name>
</gene>
<comment type="caution">
    <text evidence="1">The sequence shown here is derived from an EMBL/GenBank/DDBJ whole genome shotgun (WGS) entry which is preliminary data.</text>
</comment>
<sequence>MAPATLIWGEDAGNPNRARMVGWMAGIVAPPVGIKRIPNLRVLSEGRGLDSGYHPPLGSSTLSVVSILSKLMKNLTPC</sequence>
<accession>A0A2I0HWE8</accession>
<organism evidence="1 2">
    <name type="scientific">Punica granatum</name>
    <name type="common">Pomegranate</name>
    <dbReference type="NCBI Taxonomy" id="22663"/>
    <lineage>
        <taxon>Eukaryota</taxon>
        <taxon>Viridiplantae</taxon>
        <taxon>Streptophyta</taxon>
        <taxon>Embryophyta</taxon>
        <taxon>Tracheophyta</taxon>
        <taxon>Spermatophyta</taxon>
        <taxon>Magnoliopsida</taxon>
        <taxon>eudicotyledons</taxon>
        <taxon>Gunneridae</taxon>
        <taxon>Pentapetalae</taxon>
        <taxon>rosids</taxon>
        <taxon>malvids</taxon>
        <taxon>Myrtales</taxon>
        <taxon>Lythraceae</taxon>
        <taxon>Punica</taxon>
    </lineage>
</organism>
<proteinExistence type="predicted"/>
<dbReference type="EMBL" id="PGOL01005047">
    <property type="protein sequence ID" value="PKI36008.1"/>
    <property type="molecule type" value="Genomic_DNA"/>
</dbReference>
<evidence type="ECO:0000313" key="1">
    <source>
        <dbReference type="EMBL" id="PKI36008.1"/>
    </source>
</evidence>
<evidence type="ECO:0000313" key="2">
    <source>
        <dbReference type="Proteomes" id="UP000233551"/>
    </source>
</evidence>
<reference evidence="1 2" key="1">
    <citation type="submission" date="2017-11" db="EMBL/GenBank/DDBJ databases">
        <title>De-novo sequencing of pomegranate (Punica granatum L.) genome.</title>
        <authorList>
            <person name="Akparov Z."/>
            <person name="Amiraslanov A."/>
            <person name="Hajiyeva S."/>
            <person name="Abbasov M."/>
            <person name="Kaur K."/>
            <person name="Hamwieh A."/>
            <person name="Solovyev V."/>
            <person name="Salamov A."/>
            <person name="Braich B."/>
            <person name="Kosarev P."/>
            <person name="Mahmoud A."/>
            <person name="Hajiyev E."/>
            <person name="Babayeva S."/>
            <person name="Izzatullayeva V."/>
            <person name="Mammadov A."/>
            <person name="Mammadov A."/>
            <person name="Sharifova S."/>
            <person name="Ojaghi J."/>
            <person name="Eynullazada K."/>
            <person name="Bayramov B."/>
            <person name="Abdulazimova A."/>
            <person name="Shahmuradov I."/>
        </authorList>
    </citation>
    <scope>NUCLEOTIDE SEQUENCE [LARGE SCALE GENOMIC DNA]</scope>
    <source>
        <strain evidence="2">cv. AG2017</strain>
        <tissue evidence="1">Leaf</tissue>
    </source>
</reference>
<dbReference type="AlphaFoldDB" id="A0A2I0HWE8"/>
<protein>
    <submittedName>
        <fullName evidence="1">Uncharacterized protein</fullName>
    </submittedName>
</protein>
<name>A0A2I0HWE8_PUNGR</name>
<keyword evidence="2" id="KW-1185">Reference proteome</keyword>
<dbReference type="Proteomes" id="UP000233551">
    <property type="component" value="Unassembled WGS sequence"/>
</dbReference>